<keyword evidence="2" id="KW-0663">Pyridoxal phosphate</keyword>
<dbReference type="GO" id="GO:0006565">
    <property type="term" value="P:L-serine catabolic process"/>
    <property type="evidence" value="ECO:0007669"/>
    <property type="project" value="TreeGrafter"/>
</dbReference>
<sequence>MPITVSRSGAAFGYGPDGAIFEIGDDLPEAYWAHPANAWTPLIASRIPGLEGVRLKYEGSHLSGSFKDRIMAATLGELLARQPDCPGVVVPSSGNAAVSAAALCAGRNLPMVAIVPLAVPVERLAPVTSRGGLVVRAGEGPSEAYALADRLADDLGFFRLYSTFASPWAEWGCRSIGLELAGQSGSPISQIVAPVSAGPVLVGLANGLAQAGLDSPRLIAVQAAGCAPIARAFAAGDDRVAPWLGAVDTKAAAIADRLVNYPQDGTRVLEMVRASHGIGLMRSAMPSLRRRAPRSCGTMASTPSFRPVPGSPF</sequence>
<dbReference type="SUPFAM" id="SSF53686">
    <property type="entry name" value="Tryptophan synthase beta subunit-like PLP-dependent enzymes"/>
    <property type="match status" value="1"/>
</dbReference>
<protein>
    <recommendedName>
        <fullName evidence="5">Tryptophan synthase beta chain-like PALP domain-containing protein</fullName>
    </recommendedName>
</protein>
<proteinExistence type="predicted"/>
<dbReference type="PANTHER" id="PTHR48078:SF6">
    <property type="entry name" value="L-THREONINE DEHYDRATASE CATABOLIC TDCB"/>
    <property type="match status" value="1"/>
</dbReference>
<dbReference type="GO" id="GO:0006567">
    <property type="term" value="P:L-threonine catabolic process"/>
    <property type="evidence" value="ECO:0007669"/>
    <property type="project" value="TreeGrafter"/>
</dbReference>
<evidence type="ECO:0000259" key="5">
    <source>
        <dbReference type="Pfam" id="PF00291"/>
    </source>
</evidence>
<evidence type="ECO:0000256" key="2">
    <source>
        <dbReference type="ARBA" id="ARBA00022898"/>
    </source>
</evidence>
<dbReference type="InterPro" id="IPR036052">
    <property type="entry name" value="TrpB-like_PALP_sf"/>
</dbReference>
<feature type="domain" description="Tryptophan synthase beta chain-like PALP" evidence="5">
    <location>
        <begin position="37"/>
        <end position="277"/>
    </location>
</feature>
<dbReference type="GO" id="GO:0009097">
    <property type="term" value="P:isoleucine biosynthetic process"/>
    <property type="evidence" value="ECO:0007669"/>
    <property type="project" value="TreeGrafter"/>
</dbReference>
<dbReference type="Gene3D" id="3.40.50.1100">
    <property type="match status" value="2"/>
</dbReference>
<comment type="caution">
    <text evidence="6">The sequence shown here is derived from an EMBL/GenBank/DDBJ whole genome shotgun (WGS) entry which is preliminary data.</text>
</comment>
<name>A0A178I3L7_9HYPH</name>
<accession>A0A178I3L7</accession>
<dbReference type="EMBL" id="LVVY01000066">
    <property type="protein sequence ID" value="OAM78856.1"/>
    <property type="molecule type" value="Genomic_DNA"/>
</dbReference>
<evidence type="ECO:0000256" key="4">
    <source>
        <dbReference type="SAM" id="MobiDB-lite"/>
    </source>
</evidence>
<dbReference type="InterPro" id="IPR050147">
    <property type="entry name" value="Ser/Thr_Dehydratase"/>
</dbReference>
<evidence type="ECO:0000256" key="3">
    <source>
        <dbReference type="ARBA" id="ARBA00023239"/>
    </source>
</evidence>
<dbReference type="PANTHER" id="PTHR48078">
    <property type="entry name" value="THREONINE DEHYDRATASE, MITOCHONDRIAL-RELATED"/>
    <property type="match status" value="1"/>
</dbReference>
<dbReference type="GO" id="GO:0003941">
    <property type="term" value="F:L-serine ammonia-lyase activity"/>
    <property type="evidence" value="ECO:0007669"/>
    <property type="project" value="TreeGrafter"/>
</dbReference>
<keyword evidence="7" id="KW-1185">Reference proteome</keyword>
<keyword evidence="3" id="KW-0456">Lyase</keyword>
<comment type="cofactor">
    <cofactor evidence="1">
        <name>pyridoxal 5'-phosphate</name>
        <dbReference type="ChEBI" id="CHEBI:597326"/>
    </cofactor>
</comment>
<feature type="region of interest" description="Disordered" evidence="4">
    <location>
        <begin position="291"/>
        <end position="313"/>
    </location>
</feature>
<dbReference type="AlphaFoldDB" id="A0A178I3L7"/>
<dbReference type="InterPro" id="IPR001926">
    <property type="entry name" value="TrpB-like_PALP"/>
</dbReference>
<dbReference type="Proteomes" id="UP000078389">
    <property type="component" value="Unassembled WGS sequence"/>
</dbReference>
<reference evidence="6 7" key="1">
    <citation type="submission" date="2016-03" db="EMBL/GenBank/DDBJ databases">
        <title>Genome sequencing of Devosia sp. S37.</title>
        <authorList>
            <person name="Mohd Nor M."/>
        </authorList>
    </citation>
    <scope>NUCLEOTIDE SEQUENCE [LARGE SCALE GENOMIC DNA]</scope>
    <source>
        <strain evidence="6 7">S37</strain>
    </source>
</reference>
<dbReference type="GO" id="GO:0004794">
    <property type="term" value="F:threonine deaminase activity"/>
    <property type="evidence" value="ECO:0007669"/>
    <property type="project" value="TreeGrafter"/>
</dbReference>
<dbReference type="STRING" id="1770058.A3840_04770"/>
<dbReference type="OrthoDB" id="9778118at2"/>
<gene>
    <name evidence="6" type="ORF">A3840_04770</name>
</gene>
<dbReference type="RefSeq" id="WP_067452699.1">
    <property type="nucleotide sequence ID" value="NZ_LVVY01000066.1"/>
</dbReference>
<dbReference type="Pfam" id="PF00291">
    <property type="entry name" value="PALP"/>
    <property type="match status" value="1"/>
</dbReference>
<evidence type="ECO:0000313" key="7">
    <source>
        <dbReference type="Proteomes" id="UP000078389"/>
    </source>
</evidence>
<evidence type="ECO:0000256" key="1">
    <source>
        <dbReference type="ARBA" id="ARBA00001933"/>
    </source>
</evidence>
<evidence type="ECO:0000313" key="6">
    <source>
        <dbReference type="EMBL" id="OAM78856.1"/>
    </source>
</evidence>
<organism evidence="6 7">
    <name type="scientific">Devosia elaeis</name>
    <dbReference type="NCBI Taxonomy" id="1770058"/>
    <lineage>
        <taxon>Bacteria</taxon>
        <taxon>Pseudomonadati</taxon>
        <taxon>Pseudomonadota</taxon>
        <taxon>Alphaproteobacteria</taxon>
        <taxon>Hyphomicrobiales</taxon>
        <taxon>Devosiaceae</taxon>
        <taxon>Devosia</taxon>
    </lineage>
</organism>